<dbReference type="OrthoDB" id="2351940at2759"/>
<dbReference type="GeneID" id="55995491"/>
<reference evidence="3" key="1">
    <citation type="submission" date="2020-06" db="EMBL/GenBank/DDBJ databases">
        <title>A chromosome-scale genome assembly of Talaromyces rugulosus W13939.</title>
        <authorList>
            <person name="Wang B."/>
            <person name="Guo L."/>
            <person name="Ye K."/>
            <person name="Wang L."/>
        </authorList>
    </citation>
    <scope>NUCLEOTIDE SEQUENCE [LARGE SCALE GENOMIC DNA]</scope>
    <source>
        <strain evidence="3">W13939</strain>
    </source>
</reference>
<name>A0A7H8R3X7_TALRU</name>
<evidence type="ECO:0000313" key="3">
    <source>
        <dbReference type="Proteomes" id="UP000509510"/>
    </source>
</evidence>
<protein>
    <submittedName>
        <fullName evidence="2">Uncharacterized protein</fullName>
    </submittedName>
</protein>
<feature type="compositionally biased region" description="Basic and acidic residues" evidence="1">
    <location>
        <begin position="66"/>
        <end position="76"/>
    </location>
</feature>
<evidence type="ECO:0000313" key="2">
    <source>
        <dbReference type="EMBL" id="QKX60856.1"/>
    </source>
</evidence>
<sequence>MSGNYDYPPASGRPDRSSTSERTQQGRQSPYLNNLRDFLSQRNPEREPSAMTRGLEALIQEVEQSQVDRTRNRSTFEQDLDDSSTATSDQARRRGGQNHERDGNSGVNYSEVMDQESDSSNHRPRMWIRPSAPLARLGSFLGEDSGSELQQLAANIRESNASIASMIGEAFPRSESPMPLLNPASYYGPHHPPNWDETRPQSDSPGSIAHRWRAKRRKLDSDDHREGLSGFSYGHYGQVVPGLLKMEIASCDGGSYYDDNGESSWPGNVLLDDSSVYCTKKGNCNLILKHRGGAPFSLKRIVIRAPKKGFDAAIQEGMVFVSMTSDELLERTAQYQIQYSSRNRRGHRSRRQYALPSQEYMNAYRSPLQTIERSDNSAGLESRDTSNETMPLAPPSNIEPQFRVTTENEDNSDVGPPDNQENNNDLPPRFLYFNQDGELLCPEEAGDETDTGNGNDNDNAGGDGEEGETTAFNRGRFDMRRRIRSQRNQHAIHRSRLTAPSRIEPVAGFEGSTASEAPEVMKPHARFFIEREKSMVNIKFDPPPAGRFVLIKLWSPYSGGNIDIESVMVHGFSGTRYFASLEPR</sequence>
<feature type="compositionally biased region" description="Basic residues" evidence="1">
    <location>
        <begin position="342"/>
        <end position="351"/>
    </location>
</feature>
<dbReference type="Proteomes" id="UP000509510">
    <property type="component" value="Chromosome IV"/>
</dbReference>
<feature type="compositionally biased region" description="Polar residues" evidence="1">
    <location>
        <begin position="77"/>
        <end position="89"/>
    </location>
</feature>
<feature type="compositionally biased region" description="Polar residues" evidence="1">
    <location>
        <begin position="367"/>
        <end position="379"/>
    </location>
</feature>
<keyword evidence="3" id="KW-1185">Reference proteome</keyword>
<dbReference type="KEGG" id="trg:TRUGW13939_08002"/>
<dbReference type="AlphaFoldDB" id="A0A7H8R3X7"/>
<organism evidence="2 3">
    <name type="scientific">Talaromyces rugulosus</name>
    <name type="common">Penicillium rugulosum</name>
    <dbReference type="NCBI Taxonomy" id="121627"/>
    <lineage>
        <taxon>Eukaryota</taxon>
        <taxon>Fungi</taxon>
        <taxon>Dikarya</taxon>
        <taxon>Ascomycota</taxon>
        <taxon>Pezizomycotina</taxon>
        <taxon>Eurotiomycetes</taxon>
        <taxon>Eurotiomycetidae</taxon>
        <taxon>Eurotiales</taxon>
        <taxon>Trichocomaceae</taxon>
        <taxon>Talaromyces</taxon>
        <taxon>Talaromyces sect. Islandici</taxon>
    </lineage>
</organism>
<feature type="region of interest" description="Disordered" evidence="1">
    <location>
        <begin position="191"/>
        <end position="224"/>
    </location>
</feature>
<dbReference type="EMBL" id="CP055901">
    <property type="protein sequence ID" value="QKX60856.1"/>
    <property type="molecule type" value="Genomic_DNA"/>
</dbReference>
<proteinExistence type="predicted"/>
<feature type="compositionally biased region" description="Polar residues" evidence="1">
    <location>
        <begin position="20"/>
        <end position="32"/>
    </location>
</feature>
<feature type="region of interest" description="Disordered" evidence="1">
    <location>
        <begin position="340"/>
        <end position="479"/>
    </location>
</feature>
<dbReference type="RefSeq" id="XP_035347031.1">
    <property type="nucleotide sequence ID" value="XM_035491138.1"/>
</dbReference>
<feature type="non-terminal residue" evidence="2">
    <location>
        <position position="1"/>
    </location>
</feature>
<accession>A0A7H8R3X7</accession>
<feature type="region of interest" description="Disordered" evidence="1">
    <location>
        <begin position="1"/>
        <end position="127"/>
    </location>
</feature>
<gene>
    <name evidence="2" type="ORF">TRUGW13939_08002</name>
</gene>
<evidence type="ECO:0000256" key="1">
    <source>
        <dbReference type="SAM" id="MobiDB-lite"/>
    </source>
</evidence>
<feature type="compositionally biased region" description="Low complexity" evidence="1">
    <location>
        <begin position="451"/>
        <end position="460"/>
    </location>
</feature>